<dbReference type="InParanoid" id="A0A1Q3D687"/>
<organism evidence="1 2">
    <name type="scientific">Cephalotus follicularis</name>
    <name type="common">Albany pitcher plant</name>
    <dbReference type="NCBI Taxonomy" id="3775"/>
    <lineage>
        <taxon>Eukaryota</taxon>
        <taxon>Viridiplantae</taxon>
        <taxon>Streptophyta</taxon>
        <taxon>Embryophyta</taxon>
        <taxon>Tracheophyta</taxon>
        <taxon>Spermatophyta</taxon>
        <taxon>Magnoliopsida</taxon>
        <taxon>eudicotyledons</taxon>
        <taxon>Gunneridae</taxon>
        <taxon>Pentapetalae</taxon>
        <taxon>rosids</taxon>
        <taxon>fabids</taxon>
        <taxon>Oxalidales</taxon>
        <taxon>Cephalotaceae</taxon>
        <taxon>Cephalotus</taxon>
    </lineage>
</organism>
<dbReference type="Proteomes" id="UP000187406">
    <property type="component" value="Unassembled WGS sequence"/>
</dbReference>
<reference evidence="2" key="1">
    <citation type="submission" date="2016-04" db="EMBL/GenBank/DDBJ databases">
        <title>Cephalotus genome sequencing.</title>
        <authorList>
            <person name="Fukushima K."/>
            <person name="Hasebe M."/>
            <person name="Fang X."/>
        </authorList>
    </citation>
    <scope>NUCLEOTIDE SEQUENCE [LARGE SCALE GENOMIC DNA]</scope>
    <source>
        <strain evidence="2">cv. St1</strain>
    </source>
</reference>
<comment type="caution">
    <text evidence="1">The sequence shown here is derived from an EMBL/GenBank/DDBJ whole genome shotgun (WGS) entry which is preliminary data.</text>
</comment>
<sequence>MRDYIWAGSTTRKRSKVSWAQVCKPKVERGLSMRRASECNKAAMMRLIWEILVNKQSLWVIWCKSEILKGQSFWQIEHKQMLSVTWKCLLKLRPLVSTNLVYTIGHNSSWSIWYDPWFQGSPLFEWVGNRAIYDSGLPPNAPLSEILQDTNWNWPSHVWQLRC</sequence>
<keyword evidence="2" id="KW-1185">Reference proteome</keyword>
<evidence type="ECO:0000313" key="2">
    <source>
        <dbReference type="Proteomes" id="UP000187406"/>
    </source>
</evidence>
<accession>A0A1Q3D687</accession>
<dbReference type="PANTHER" id="PTHR33116">
    <property type="entry name" value="REVERSE TRANSCRIPTASE ZINC-BINDING DOMAIN-CONTAINING PROTEIN-RELATED-RELATED"/>
    <property type="match status" value="1"/>
</dbReference>
<dbReference type="OrthoDB" id="1748554at2759"/>
<protein>
    <recommendedName>
        <fullName evidence="3">Zf-RVT domain-containing protein</fullName>
    </recommendedName>
</protein>
<dbReference type="EMBL" id="BDDD01004528">
    <property type="protein sequence ID" value="GAV87813.1"/>
    <property type="molecule type" value="Genomic_DNA"/>
</dbReference>
<proteinExistence type="predicted"/>
<name>A0A1Q3D687_CEPFO</name>
<evidence type="ECO:0008006" key="3">
    <source>
        <dbReference type="Google" id="ProtNLM"/>
    </source>
</evidence>
<gene>
    <name evidence="1" type="ORF">CFOL_v3_31239</name>
</gene>
<dbReference type="PANTHER" id="PTHR33116:SF78">
    <property type="entry name" value="OS12G0587133 PROTEIN"/>
    <property type="match status" value="1"/>
</dbReference>
<dbReference type="AlphaFoldDB" id="A0A1Q3D687"/>
<evidence type="ECO:0000313" key="1">
    <source>
        <dbReference type="EMBL" id="GAV87813.1"/>
    </source>
</evidence>